<keyword evidence="2" id="KW-0560">Oxidoreductase</keyword>
<dbReference type="InterPro" id="IPR006398">
    <property type="entry name" value="Tartro_sem_red"/>
</dbReference>
<dbReference type="SUPFAM" id="SSF51735">
    <property type="entry name" value="NAD(P)-binding Rossmann-fold domains"/>
    <property type="match status" value="1"/>
</dbReference>
<feature type="domain" description="6-phosphogluconate dehydrogenase NADP-binding" evidence="5">
    <location>
        <begin position="8"/>
        <end position="165"/>
    </location>
</feature>
<dbReference type="AlphaFoldDB" id="A0A1W6YHE2"/>
<dbReference type="EMBL" id="CP021108">
    <property type="protein sequence ID" value="ARP80460.1"/>
    <property type="molecule type" value="Genomic_DNA"/>
</dbReference>
<dbReference type="Gene3D" id="3.40.50.720">
    <property type="entry name" value="NAD(P)-binding Rossmann-like Domain"/>
    <property type="match status" value="1"/>
</dbReference>
<evidence type="ECO:0000256" key="1">
    <source>
        <dbReference type="ARBA" id="ARBA00009080"/>
    </source>
</evidence>
<dbReference type="GO" id="GO:0050661">
    <property type="term" value="F:NADP binding"/>
    <property type="evidence" value="ECO:0007669"/>
    <property type="project" value="InterPro"/>
</dbReference>
<dbReference type="RefSeq" id="WP_198298390.1">
    <property type="nucleotide sequence ID" value="NZ_CP021108.1"/>
</dbReference>
<evidence type="ECO:0000256" key="2">
    <source>
        <dbReference type="ARBA" id="ARBA00023002"/>
    </source>
</evidence>
<feature type="active site" evidence="4">
    <location>
        <position position="174"/>
    </location>
</feature>
<dbReference type="InterPro" id="IPR015815">
    <property type="entry name" value="HIBADH-related"/>
</dbReference>
<dbReference type="KEGG" id="bgv:CAL12_06160"/>
<keyword evidence="8" id="KW-1185">Reference proteome</keyword>
<dbReference type="InterPro" id="IPR008927">
    <property type="entry name" value="6-PGluconate_DH-like_C_sf"/>
</dbReference>
<evidence type="ECO:0000259" key="5">
    <source>
        <dbReference type="Pfam" id="PF03446"/>
    </source>
</evidence>
<dbReference type="PANTHER" id="PTHR43060:SF15">
    <property type="entry name" value="3-HYDROXYISOBUTYRATE DEHYDROGENASE-LIKE 1, MITOCHONDRIAL-RELATED"/>
    <property type="match status" value="1"/>
</dbReference>
<dbReference type="Proteomes" id="UP000194151">
    <property type="component" value="Chromosome"/>
</dbReference>
<sequence length="307" mass="31674">MNIAAPRKVGFIGLGIMGTPMAGHLADAGHTLFVHTRSQVPPGVRDKAKVCTSGTDVTRNADVIFLMLPDTPDVEKVLFGTDGVAAGLSAGKTVVDCSSIDPLATRDFAARIAKLGCGYLDAPVSGGEVGAKAATLTIMCGGDAKTFESVRPLLETMGRNVTLVGEAGAGQITKVANQIVVALNIAAVGEALLFASKAGADPAKVRQALMGGFAASRVLEVHGERMIGRNFQPGFRIALHQKDLNLAIQSARRLGLALPQTAGAAQLMNACDALGHGPSDHSALVVALEALARHAIKREGNSTLSRQ</sequence>
<dbReference type="GO" id="GO:0051287">
    <property type="term" value="F:NAD binding"/>
    <property type="evidence" value="ECO:0007669"/>
    <property type="project" value="InterPro"/>
</dbReference>
<evidence type="ECO:0000313" key="7">
    <source>
        <dbReference type="EMBL" id="ARP80460.1"/>
    </source>
</evidence>
<comment type="similarity">
    <text evidence="1">Belongs to the HIBADH-related family.</text>
</comment>
<dbReference type="GO" id="GO:0008679">
    <property type="term" value="F:2-hydroxy-3-oxopropionate reductase activity"/>
    <property type="evidence" value="ECO:0007669"/>
    <property type="project" value="InterPro"/>
</dbReference>
<dbReference type="STRING" id="1416806.CAL12_06160"/>
<name>A0A1W6YHE2_9BORD</name>
<feature type="domain" description="3-hydroxyisobutyrate dehydrogenase-like NAD-binding" evidence="6">
    <location>
        <begin position="168"/>
        <end position="286"/>
    </location>
</feature>
<gene>
    <name evidence="7" type="ORF">CAL12_06160</name>
</gene>
<evidence type="ECO:0000256" key="4">
    <source>
        <dbReference type="PIRSR" id="PIRSR000103-1"/>
    </source>
</evidence>
<accession>A0A1W6YHE2</accession>
<keyword evidence="3" id="KW-0520">NAD</keyword>
<dbReference type="InterPro" id="IPR036291">
    <property type="entry name" value="NAD(P)-bd_dom_sf"/>
</dbReference>
<dbReference type="InterPro" id="IPR029154">
    <property type="entry name" value="HIBADH-like_NADP-bd"/>
</dbReference>
<dbReference type="InterPro" id="IPR006115">
    <property type="entry name" value="6PGDH_NADP-bd"/>
</dbReference>
<dbReference type="PANTHER" id="PTHR43060">
    <property type="entry name" value="3-HYDROXYISOBUTYRATE DEHYDROGENASE-LIKE 1, MITOCHONDRIAL-RELATED"/>
    <property type="match status" value="1"/>
</dbReference>
<reference evidence="7 8" key="1">
    <citation type="submission" date="2017-05" db="EMBL/GenBank/DDBJ databases">
        <title>Complete and WGS of Bordetella genogroups.</title>
        <authorList>
            <person name="Spilker T."/>
            <person name="LiPuma J."/>
        </authorList>
    </citation>
    <scope>NUCLEOTIDE SEQUENCE [LARGE SCALE GENOMIC DNA]</scope>
    <source>
        <strain evidence="7 8">AU19157</strain>
    </source>
</reference>
<protein>
    <submittedName>
        <fullName evidence="7">2-hydroxy-3-oxopropionate reductase</fullName>
    </submittedName>
</protein>
<dbReference type="NCBIfam" id="TIGR01505">
    <property type="entry name" value="tartro_sem_red"/>
    <property type="match status" value="1"/>
</dbReference>
<dbReference type="Gene3D" id="1.10.1040.10">
    <property type="entry name" value="N-(1-d-carboxylethyl)-l-norvaline Dehydrogenase, domain 2"/>
    <property type="match status" value="1"/>
</dbReference>
<dbReference type="Pfam" id="PF03446">
    <property type="entry name" value="NAD_binding_2"/>
    <property type="match status" value="1"/>
</dbReference>
<evidence type="ECO:0000256" key="3">
    <source>
        <dbReference type="ARBA" id="ARBA00023027"/>
    </source>
</evidence>
<dbReference type="SUPFAM" id="SSF48179">
    <property type="entry name" value="6-phosphogluconate dehydrogenase C-terminal domain-like"/>
    <property type="match status" value="1"/>
</dbReference>
<dbReference type="InterPro" id="IPR013328">
    <property type="entry name" value="6PGD_dom2"/>
</dbReference>
<dbReference type="Pfam" id="PF14833">
    <property type="entry name" value="NAD_binding_11"/>
    <property type="match status" value="1"/>
</dbReference>
<dbReference type="PIRSF" id="PIRSF000103">
    <property type="entry name" value="HIBADH"/>
    <property type="match status" value="1"/>
</dbReference>
<dbReference type="PROSITE" id="PS00895">
    <property type="entry name" value="3_HYDROXYISOBUT_DH"/>
    <property type="match status" value="1"/>
</dbReference>
<organism evidence="7 8">
    <name type="scientific">Bordetella genomosp. 8</name>
    <dbReference type="NCBI Taxonomy" id="1416806"/>
    <lineage>
        <taxon>Bacteria</taxon>
        <taxon>Pseudomonadati</taxon>
        <taxon>Pseudomonadota</taxon>
        <taxon>Betaproteobacteria</taxon>
        <taxon>Burkholderiales</taxon>
        <taxon>Alcaligenaceae</taxon>
        <taxon>Bordetella</taxon>
    </lineage>
</organism>
<dbReference type="GO" id="GO:0046487">
    <property type="term" value="P:glyoxylate metabolic process"/>
    <property type="evidence" value="ECO:0007669"/>
    <property type="project" value="InterPro"/>
</dbReference>
<dbReference type="GO" id="GO:0016054">
    <property type="term" value="P:organic acid catabolic process"/>
    <property type="evidence" value="ECO:0007669"/>
    <property type="project" value="UniProtKB-ARBA"/>
</dbReference>
<proteinExistence type="inferred from homology"/>
<evidence type="ECO:0000259" key="6">
    <source>
        <dbReference type="Pfam" id="PF14833"/>
    </source>
</evidence>
<evidence type="ECO:0000313" key="8">
    <source>
        <dbReference type="Proteomes" id="UP000194151"/>
    </source>
</evidence>
<dbReference type="InterPro" id="IPR002204">
    <property type="entry name" value="3-OH-isobutyrate_DH-rel_CS"/>
</dbReference>